<dbReference type="Proteomes" id="UP000014139">
    <property type="component" value="Unassembled WGS sequence"/>
</dbReference>
<evidence type="ECO:0000256" key="1">
    <source>
        <dbReference type="ARBA" id="ARBA00001946"/>
    </source>
</evidence>
<feature type="domain" description="VRR-NUC" evidence="4">
    <location>
        <begin position="6"/>
        <end position="93"/>
    </location>
</feature>
<dbReference type="Gene3D" id="3.40.1350.10">
    <property type="match status" value="1"/>
</dbReference>
<comment type="cofactor">
    <cofactor evidence="1">
        <name>Mg(2+)</name>
        <dbReference type="ChEBI" id="CHEBI:18420"/>
    </cofactor>
</comment>
<gene>
    <name evidence="5" type="ORF">H480_19188</name>
</gene>
<keyword evidence="2" id="KW-0540">Nuclease</keyword>
<dbReference type="RefSeq" id="WP_003087078.1">
    <property type="nucleotide sequence ID" value="NZ_AOUO01000254.1"/>
</dbReference>
<evidence type="ECO:0000256" key="2">
    <source>
        <dbReference type="ARBA" id="ARBA00022722"/>
    </source>
</evidence>
<keyword evidence="3" id="KW-0378">Hydrolase</keyword>
<sequence>MGEHRITEAELQQRIVQAAGLYGWRVAHFRPARTVQGWRTPMQGDVGVPDLILARDGRVLLAELKSDRGRPTPDQELWLEALGDHGRLWRPADWIKINSELLRRHR</sequence>
<evidence type="ECO:0000313" key="6">
    <source>
        <dbReference type="Proteomes" id="UP000014139"/>
    </source>
</evidence>
<proteinExistence type="predicted"/>
<dbReference type="InterPro" id="IPR014883">
    <property type="entry name" value="VRR_NUC"/>
</dbReference>
<dbReference type="OrthoDB" id="4200941at2"/>
<dbReference type="InterPro" id="IPR011856">
    <property type="entry name" value="tRNA_endonuc-like_dom_sf"/>
</dbReference>
<organism evidence="5 6">
    <name type="scientific">Amycolatopsis vancoresmycina DSM 44592</name>
    <dbReference type="NCBI Taxonomy" id="1292037"/>
    <lineage>
        <taxon>Bacteria</taxon>
        <taxon>Bacillati</taxon>
        <taxon>Actinomycetota</taxon>
        <taxon>Actinomycetes</taxon>
        <taxon>Pseudonocardiales</taxon>
        <taxon>Pseudonocardiaceae</taxon>
        <taxon>Amycolatopsis</taxon>
    </lineage>
</organism>
<dbReference type="GO" id="GO:0016788">
    <property type="term" value="F:hydrolase activity, acting on ester bonds"/>
    <property type="evidence" value="ECO:0007669"/>
    <property type="project" value="InterPro"/>
</dbReference>
<dbReference type="PATRIC" id="fig|1292037.4.peg.3657"/>
<reference evidence="5 6" key="1">
    <citation type="submission" date="2013-02" db="EMBL/GenBank/DDBJ databases">
        <title>Draft genome sequence of Amycolatopsis vancoresmycina strain DSM 44592T.</title>
        <authorList>
            <person name="Kumar S."/>
            <person name="Kaur N."/>
            <person name="Kaur C."/>
            <person name="Raghava G.P.S."/>
            <person name="Mayilraj S."/>
        </authorList>
    </citation>
    <scope>NUCLEOTIDE SEQUENCE [LARGE SCALE GENOMIC DNA]</scope>
    <source>
        <strain evidence="5 6">DSM 44592</strain>
    </source>
</reference>
<evidence type="ECO:0000259" key="4">
    <source>
        <dbReference type="SMART" id="SM00990"/>
    </source>
</evidence>
<accession>R1I8Z1</accession>
<dbReference type="eggNOG" id="ENOG5033ASV">
    <property type="taxonomic scope" value="Bacteria"/>
</dbReference>
<dbReference type="EMBL" id="AOUO01000254">
    <property type="protein sequence ID" value="EOD66879.1"/>
    <property type="molecule type" value="Genomic_DNA"/>
</dbReference>
<evidence type="ECO:0000313" key="5">
    <source>
        <dbReference type="EMBL" id="EOD66879.1"/>
    </source>
</evidence>
<keyword evidence="6" id="KW-1185">Reference proteome</keyword>
<dbReference type="AlphaFoldDB" id="R1I8Z1"/>
<evidence type="ECO:0000256" key="3">
    <source>
        <dbReference type="ARBA" id="ARBA00022801"/>
    </source>
</evidence>
<comment type="caution">
    <text evidence="5">The sequence shown here is derived from an EMBL/GenBank/DDBJ whole genome shotgun (WGS) entry which is preliminary data.</text>
</comment>
<dbReference type="GO" id="GO:0003676">
    <property type="term" value="F:nucleic acid binding"/>
    <property type="evidence" value="ECO:0007669"/>
    <property type="project" value="InterPro"/>
</dbReference>
<protein>
    <submittedName>
        <fullName evidence="5">VRR-NUC domain-containing protein</fullName>
    </submittedName>
</protein>
<dbReference type="SMART" id="SM00990">
    <property type="entry name" value="VRR_NUC"/>
    <property type="match status" value="1"/>
</dbReference>
<dbReference type="GO" id="GO:0004518">
    <property type="term" value="F:nuclease activity"/>
    <property type="evidence" value="ECO:0007669"/>
    <property type="project" value="UniProtKB-KW"/>
</dbReference>
<name>R1I8Z1_9PSEU</name>